<name>A0A8H6NDB2_9PEZI</name>
<dbReference type="InterPro" id="IPR052895">
    <property type="entry name" value="HetReg/Transcr_Mod"/>
</dbReference>
<evidence type="ECO:0000259" key="1">
    <source>
        <dbReference type="Pfam" id="PF06985"/>
    </source>
</evidence>
<dbReference type="PANTHER" id="PTHR24148">
    <property type="entry name" value="ANKYRIN REPEAT DOMAIN-CONTAINING PROTEIN 39 HOMOLOG-RELATED"/>
    <property type="match status" value="1"/>
</dbReference>
<dbReference type="AlphaFoldDB" id="A0A8H6NDB2"/>
<dbReference type="Proteomes" id="UP000654918">
    <property type="component" value="Unassembled WGS sequence"/>
</dbReference>
<sequence>MAAHLTTRTDQPYVYEDLNLERPAFRLVRLFSGDGPELKCELLQAFIDERESIIPYEAVSYTWGHINLSRSIDIDGKSLGITASLHVALQHFRYTDRDRIIWVDGICINQSNQKERGHQVQQMAYIYRQAERVIFWLGWATNDTDEFVEAFQRLTKQSMQLATASWAVRDARWHCMWVALQPASRILDPELLSALRQGLVALLARPWFRRA</sequence>
<dbReference type="EMBL" id="WIGO01000118">
    <property type="protein sequence ID" value="KAF6828693.1"/>
    <property type="molecule type" value="Genomic_DNA"/>
</dbReference>
<proteinExistence type="predicted"/>
<organism evidence="2 3">
    <name type="scientific">Colletotrichum plurivorum</name>
    <dbReference type="NCBI Taxonomy" id="2175906"/>
    <lineage>
        <taxon>Eukaryota</taxon>
        <taxon>Fungi</taxon>
        <taxon>Dikarya</taxon>
        <taxon>Ascomycota</taxon>
        <taxon>Pezizomycotina</taxon>
        <taxon>Sordariomycetes</taxon>
        <taxon>Hypocreomycetidae</taxon>
        <taxon>Glomerellales</taxon>
        <taxon>Glomerellaceae</taxon>
        <taxon>Colletotrichum</taxon>
        <taxon>Colletotrichum orchidearum species complex</taxon>
    </lineage>
</organism>
<comment type="caution">
    <text evidence="2">The sequence shown here is derived from an EMBL/GenBank/DDBJ whole genome shotgun (WGS) entry which is preliminary data.</text>
</comment>
<dbReference type="Pfam" id="PF06985">
    <property type="entry name" value="HET"/>
    <property type="match status" value="1"/>
</dbReference>
<dbReference type="InterPro" id="IPR010730">
    <property type="entry name" value="HET"/>
</dbReference>
<keyword evidence="3" id="KW-1185">Reference proteome</keyword>
<dbReference type="PANTHER" id="PTHR24148:SF78">
    <property type="entry name" value="HETEROKARYON INCOMPATIBILITY DOMAIN-CONTAINING PROTEIN"/>
    <property type="match status" value="1"/>
</dbReference>
<evidence type="ECO:0000313" key="2">
    <source>
        <dbReference type="EMBL" id="KAF6828693.1"/>
    </source>
</evidence>
<protein>
    <submittedName>
        <fullName evidence="2">Ankyrin repeat and sam domain containing protein 6</fullName>
    </submittedName>
</protein>
<evidence type="ECO:0000313" key="3">
    <source>
        <dbReference type="Proteomes" id="UP000654918"/>
    </source>
</evidence>
<gene>
    <name evidence="2" type="ORF">CPLU01_08355</name>
</gene>
<feature type="domain" description="Heterokaryon incompatibility" evidence="1">
    <location>
        <begin position="56"/>
        <end position="211"/>
    </location>
</feature>
<accession>A0A8H6NDB2</accession>
<reference evidence="2" key="1">
    <citation type="journal article" date="2020" name="Phytopathology">
        <title>Genome Sequence Resources of Colletotrichum truncatum, C. plurivorum, C. musicola, and C. sojae: Four Species Pathogenic to Soybean (Glycine max).</title>
        <authorList>
            <person name="Rogerio F."/>
            <person name="Boufleur T.R."/>
            <person name="Ciampi-Guillardi M."/>
            <person name="Sukno S.A."/>
            <person name="Thon M.R."/>
            <person name="Massola Junior N.S."/>
            <person name="Baroncelli R."/>
        </authorList>
    </citation>
    <scope>NUCLEOTIDE SEQUENCE</scope>
    <source>
        <strain evidence="2">LFN00145</strain>
    </source>
</reference>